<dbReference type="PANTHER" id="PTHR22960:SF0">
    <property type="entry name" value="MOLYBDENUM COFACTOR BIOSYNTHESIS PROTEIN 1"/>
    <property type="match status" value="1"/>
</dbReference>
<dbReference type="Proteomes" id="UP001437256">
    <property type="component" value="Unassembled WGS sequence"/>
</dbReference>
<evidence type="ECO:0000256" key="3">
    <source>
        <dbReference type="ARBA" id="ARBA00012575"/>
    </source>
</evidence>
<feature type="domain" description="Molybdopterin cofactor biosynthesis C (MoaC)" evidence="7">
    <location>
        <begin position="29"/>
        <end position="193"/>
    </location>
</feature>
<dbReference type="CDD" id="cd01420">
    <property type="entry name" value="MoaC_PE"/>
    <property type="match status" value="1"/>
</dbReference>
<keyword evidence="4" id="KW-0501">Molybdenum cofactor biosynthesis</keyword>
<accession>A0ABR3A4K6</accession>
<dbReference type="SUPFAM" id="SSF55040">
    <property type="entry name" value="Molybdenum cofactor biosynthesis protein C, MoaC"/>
    <property type="match status" value="1"/>
</dbReference>
<keyword evidence="5" id="KW-0456">Lyase</keyword>
<dbReference type="Pfam" id="PF01967">
    <property type="entry name" value="MoaC"/>
    <property type="match status" value="1"/>
</dbReference>
<dbReference type="PANTHER" id="PTHR22960">
    <property type="entry name" value="MOLYBDOPTERIN COFACTOR SYNTHESIS PROTEIN A"/>
    <property type="match status" value="1"/>
</dbReference>
<comment type="catalytic activity">
    <reaction evidence="1">
        <text>(8S)-3',8-cyclo-7,8-dihydroguanosine 5'-triphosphate = cyclic pyranopterin phosphate + diphosphate</text>
        <dbReference type="Rhea" id="RHEA:49580"/>
        <dbReference type="ChEBI" id="CHEBI:33019"/>
        <dbReference type="ChEBI" id="CHEBI:59648"/>
        <dbReference type="ChEBI" id="CHEBI:131766"/>
        <dbReference type="EC" id="4.6.1.17"/>
    </reaction>
</comment>
<dbReference type="InterPro" id="IPR047594">
    <property type="entry name" value="MoaC_bact/euk"/>
</dbReference>
<evidence type="ECO:0000256" key="6">
    <source>
        <dbReference type="SAM" id="MobiDB-lite"/>
    </source>
</evidence>
<name>A0ABR3A4K6_9AGAR</name>
<feature type="compositionally biased region" description="Basic and acidic residues" evidence="6">
    <location>
        <begin position="69"/>
        <end position="80"/>
    </location>
</feature>
<dbReference type="InterPro" id="IPR050105">
    <property type="entry name" value="MoCo_biosynth_MoaA/MoaC"/>
</dbReference>
<keyword evidence="9" id="KW-1185">Reference proteome</keyword>
<evidence type="ECO:0000313" key="9">
    <source>
        <dbReference type="Proteomes" id="UP001437256"/>
    </source>
</evidence>
<evidence type="ECO:0000256" key="4">
    <source>
        <dbReference type="ARBA" id="ARBA00023150"/>
    </source>
</evidence>
<dbReference type="EMBL" id="JBBXMP010000017">
    <property type="protein sequence ID" value="KAL0068578.1"/>
    <property type="molecule type" value="Genomic_DNA"/>
</dbReference>
<evidence type="ECO:0000256" key="2">
    <source>
        <dbReference type="ARBA" id="ARBA00005046"/>
    </source>
</evidence>
<gene>
    <name evidence="8" type="ORF">AAF712_004293</name>
</gene>
<feature type="region of interest" description="Disordered" evidence="6">
    <location>
        <begin position="1"/>
        <end position="31"/>
    </location>
</feature>
<feature type="region of interest" description="Disordered" evidence="6">
    <location>
        <begin position="60"/>
        <end position="80"/>
    </location>
</feature>
<dbReference type="InterPro" id="IPR002820">
    <property type="entry name" value="Mopterin_CF_biosynth-C_dom"/>
</dbReference>
<dbReference type="InterPro" id="IPR036522">
    <property type="entry name" value="MoaC_sf"/>
</dbReference>
<feature type="compositionally biased region" description="Polar residues" evidence="6">
    <location>
        <begin position="1"/>
        <end position="17"/>
    </location>
</feature>
<dbReference type="EC" id="4.6.1.17" evidence="3"/>
<evidence type="ECO:0000256" key="5">
    <source>
        <dbReference type="ARBA" id="ARBA00023239"/>
    </source>
</evidence>
<comment type="pathway">
    <text evidence="2">Cofactor biosynthesis; molybdopterin biosynthesis.</text>
</comment>
<protein>
    <recommendedName>
        <fullName evidence="3">cyclic pyranopterin monophosphate synthase</fullName>
        <ecNumber evidence="3">4.6.1.17</ecNumber>
    </recommendedName>
</protein>
<comment type="caution">
    <text evidence="8">The sequence shown here is derived from an EMBL/GenBank/DDBJ whole genome shotgun (WGS) entry which is preliminary data.</text>
</comment>
<organism evidence="8 9">
    <name type="scientific">Marasmius tenuissimus</name>
    <dbReference type="NCBI Taxonomy" id="585030"/>
    <lineage>
        <taxon>Eukaryota</taxon>
        <taxon>Fungi</taxon>
        <taxon>Dikarya</taxon>
        <taxon>Basidiomycota</taxon>
        <taxon>Agaricomycotina</taxon>
        <taxon>Agaricomycetes</taxon>
        <taxon>Agaricomycetidae</taxon>
        <taxon>Agaricales</taxon>
        <taxon>Marasmiineae</taxon>
        <taxon>Marasmiaceae</taxon>
        <taxon>Marasmius</taxon>
    </lineage>
</organism>
<evidence type="ECO:0000313" key="8">
    <source>
        <dbReference type="EMBL" id="KAL0068578.1"/>
    </source>
</evidence>
<evidence type="ECO:0000259" key="7">
    <source>
        <dbReference type="Pfam" id="PF01967"/>
    </source>
</evidence>
<sequence length="202" mass="21738">MSNLRLFHSSPSSSVQRLTHLDESGRPNMVDVSDKSVTKRSATAVGRIQIPRIAYDLVTSNYPTDNDSPDGRKSSIDESAKKSLRKGDALTIAQLAAIMGAKRTADLIPLCHPLSLSKVNVSLTPEVVETPPNASRYSILCRATVTCEGKTGVEMEALTAVSVGLLTVWDMLKAVAGKEMLIGDIHVSHKFGGKSGDFERTE</sequence>
<reference evidence="8 9" key="1">
    <citation type="submission" date="2024-05" db="EMBL/GenBank/DDBJ databases">
        <title>A draft genome resource for the thread blight pathogen Marasmius tenuissimus strain MS-2.</title>
        <authorList>
            <person name="Yulfo-Soto G.E."/>
            <person name="Baruah I.K."/>
            <person name="Amoako-Attah I."/>
            <person name="Bukari Y."/>
            <person name="Meinhardt L.W."/>
            <person name="Bailey B.A."/>
            <person name="Cohen S.P."/>
        </authorList>
    </citation>
    <scope>NUCLEOTIDE SEQUENCE [LARGE SCALE GENOMIC DNA]</scope>
    <source>
        <strain evidence="8 9">MS-2</strain>
    </source>
</reference>
<proteinExistence type="predicted"/>
<evidence type="ECO:0000256" key="1">
    <source>
        <dbReference type="ARBA" id="ARBA00001637"/>
    </source>
</evidence>
<dbReference type="Gene3D" id="3.30.70.640">
    <property type="entry name" value="Molybdopterin cofactor biosynthesis C (MoaC) domain"/>
    <property type="match status" value="1"/>
</dbReference>